<dbReference type="Pfam" id="PF00892">
    <property type="entry name" value="EamA"/>
    <property type="match status" value="2"/>
</dbReference>
<feature type="domain" description="EamA" evidence="7">
    <location>
        <begin position="10"/>
        <end position="139"/>
    </location>
</feature>
<dbReference type="PANTHER" id="PTHR32322:SF2">
    <property type="entry name" value="EAMA DOMAIN-CONTAINING PROTEIN"/>
    <property type="match status" value="1"/>
</dbReference>
<evidence type="ECO:0000259" key="7">
    <source>
        <dbReference type="Pfam" id="PF00892"/>
    </source>
</evidence>
<evidence type="ECO:0000256" key="3">
    <source>
        <dbReference type="ARBA" id="ARBA00022692"/>
    </source>
</evidence>
<feature type="transmembrane region" description="Helical" evidence="6">
    <location>
        <begin position="239"/>
        <end position="262"/>
    </location>
</feature>
<dbReference type="EMBL" id="OCNK01000006">
    <property type="protein sequence ID" value="SOE03420.1"/>
    <property type="molecule type" value="Genomic_DNA"/>
</dbReference>
<evidence type="ECO:0000256" key="2">
    <source>
        <dbReference type="ARBA" id="ARBA00007362"/>
    </source>
</evidence>
<evidence type="ECO:0000256" key="1">
    <source>
        <dbReference type="ARBA" id="ARBA00004141"/>
    </source>
</evidence>
<feature type="transmembrane region" description="Helical" evidence="6">
    <location>
        <begin position="35"/>
        <end position="56"/>
    </location>
</feature>
<feature type="transmembrane region" description="Helical" evidence="6">
    <location>
        <begin position="269"/>
        <end position="286"/>
    </location>
</feature>
<feature type="transmembrane region" description="Helical" evidence="6">
    <location>
        <begin position="93"/>
        <end position="114"/>
    </location>
</feature>
<keyword evidence="9" id="KW-1185">Reference proteome</keyword>
<sequence>MAVPEGDVVGVVLALFSALVYGTSDFLGGLASRRASVFSVVALSQVAGLVPLLAVQPWLGGPVTTGDLLWGAAAGLAGAAGLLLFFRTLARGVMTAVAPVTAVTAAAVPVLAGVLSGDRIGSWAAVGIVLALVAVVLVSADSGLAGLRAAPPASLPPALLAGSAFGLFFVFLDQTGEDAGLTPLVASRVTSGVLVVVVAALTRQSLRPTRVALPLIVASGVGDMSANALFLLATQTDSSVAIVGVLASLYPVSTVVLAQVVLRERLVPAQLAGLVSAAVAIVLITLPA</sequence>
<feature type="transmembrane region" description="Helical" evidence="6">
    <location>
        <begin position="120"/>
        <end position="140"/>
    </location>
</feature>
<feature type="transmembrane region" description="Helical" evidence="6">
    <location>
        <begin position="152"/>
        <end position="172"/>
    </location>
</feature>
<dbReference type="Proteomes" id="UP000219482">
    <property type="component" value="Unassembled WGS sequence"/>
</dbReference>
<dbReference type="InterPro" id="IPR000620">
    <property type="entry name" value="EamA_dom"/>
</dbReference>
<evidence type="ECO:0000256" key="6">
    <source>
        <dbReference type="SAM" id="Phobius"/>
    </source>
</evidence>
<dbReference type="SUPFAM" id="SSF103481">
    <property type="entry name" value="Multidrug resistance efflux transporter EmrE"/>
    <property type="match status" value="2"/>
</dbReference>
<dbReference type="GO" id="GO:0016020">
    <property type="term" value="C:membrane"/>
    <property type="evidence" value="ECO:0007669"/>
    <property type="project" value="UniProtKB-SubCell"/>
</dbReference>
<evidence type="ECO:0000313" key="9">
    <source>
        <dbReference type="Proteomes" id="UP000219482"/>
    </source>
</evidence>
<organism evidence="8 9">
    <name type="scientific">Blastococcus haudaquaticus</name>
    <dbReference type="NCBI Taxonomy" id="1938745"/>
    <lineage>
        <taxon>Bacteria</taxon>
        <taxon>Bacillati</taxon>
        <taxon>Actinomycetota</taxon>
        <taxon>Actinomycetes</taxon>
        <taxon>Geodermatophilales</taxon>
        <taxon>Geodermatophilaceae</taxon>
        <taxon>Blastococcus</taxon>
    </lineage>
</organism>
<feature type="domain" description="EamA" evidence="7">
    <location>
        <begin position="158"/>
        <end position="285"/>
    </location>
</feature>
<dbReference type="PANTHER" id="PTHR32322">
    <property type="entry name" value="INNER MEMBRANE TRANSPORTER"/>
    <property type="match status" value="1"/>
</dbReference>
<dbReference type="InterPro" id="IPR037185">
    <property type="entry name" value="EmrE-like"/>
</dbReference>
<feature type="transmembrane region" description="Helical" evidence="6">
    <location>
        <begin position="68"/>
        <end position="86"/>
    </location>
</feature>
<comment type="similarity">
    <text evidence="2">Belongs to the EamA transporter family.</text>
</comment>
<protein>
    <submittedName>
        <fullName evidence="8">Uncharacterized membrane protein</fullName>
    </submittedName>
</protein>
<dbReference type="RefSeq" id="WP_235003585.1">
    <property type="nucleotide sequence ID" value="NZ_OCNK01000006.1"/>
</dbReference>
<evidence type="ECO:0000256" key="5">
    <source>
        <dbReference type="ARBA" id="ARBA00023136"/>
    </source>
</evidence>
<evidence type="ECO:0000256" key="4">
    <source>
        <dbReference type="ARBA" id="ARBA00022989"/>
    </source>
</evidence>
<evidence type="ECO:0000313" key="8">
    <source>
        <dbReference type="EMBL" id="SOE03420.1"/>
    </source>
</evidence>
<reference evidence="9" key="1">
    <citation type="submission" date="2017-09" db="EMBL/GenBank/DDBJ databases">
        <authorList>
            <person name="Varghese N."/>
            <person name="Submissions S."/>
        </authorList>
    </citation>
    <scope>NUCLEOTIDE SEQUENCE [LARGE SCALE GENOMIC DNA]</scope>
    <source>
        <strain evidence="9">DSM 44270</strain>
    </source>
</reference>
<gene>
    <name evidence="8" type="ORF">SAMN06272739_4162</name>
</gene>
<proteinExistence type="inferred from homology"/>
<feature type="transmembrane region" description="Helical" evidence="6">
    <location>
        <begin position="6"/>
        <end position="23"/>
    </location>
</feature>
<keyword evidence="5 6" id="KW-0472">Membrane</keyword>
<dbReference type="AlphaFoldDB" id="A0A286H6K3"/>
<accession>A0A286H6K3</accession>
<name>A0A286H6K3_9ACTN</name>
<keyword evidence="3 6" id="KW-0812">Transmembrane</keyword>
<feature type="transmembrane region" description="Helical" evidence="6">
    <location>
        <begin position="213"/>
        <end position="233"/>
    </location>
</feature>
<dbReference type="InterPro" id="IPR050638">
    <property type="entry name" value="AA-Vitamin_Transporters"/>
</dbReference>
<comment type="subcellular location">
    <subcellularLocation>
        <location evidence="1">Membrane</location>
        <topology evidence="1">Multi-pass membrane protein</topology>
    </subcellularLocation>
</comment>
<keyword evidence="4 6" id="KW-1133">Transmembrane helix</keyword>